<keyword evidence="19" id="KW-1185">Reference proteome</keyword>
<dbReference type="InterPro" id="IPR012338">
    <property type="entry name" value="Beta-lactam/transpept-like"/>
</dbReference>
<dbReference type="EC" id="3.4.16.4" evidence="4"/>
<dbReference type="GO" id="GO:0071555">
    <property type="term" value="P:cell wall organization"/>
    <property type="evidence" value="ECO:0007669"/>
    <property type="project" value="UniProtKB-KW"/>
</dbReference>
<dbReference type="SUPFAM" id="SSF69189">
    <property type="entry name" value="Penicillin-binding protein associated domain"/>
    <property type="match status" value="1"/>
</dbReference>
<sequence>MLKKAVALLVAFLLLFVGVRLTEAQAAEPAFGEKQVSAQTIPDTPDLQVNAKGAVVIDAYTGRVLFAQNANGRLPMASTTKIMTALLTLEQEDLDRYFVVDPTAIKVEGSSMGLIEGDKVTLSILAYGMLLASGNDGANAAAVKIAGSQEKFAQKMNQRAQQLGMEDTHFVTPSGLNHENHYSTAYDMALLAQEALKNPRFADICSQSKAVVEYGNPPYRRWLTNHNKLLRNYEGAVGVKTGFTKKAGRCLVSCAMRDGSKLICVTLNCPDDWEVHAKLYDRYFEKLTPVDITSRLPSVKIPVTGGIREAVNGVYSPPAQVSLLDGELEQLEIKARIAPFLYAPVRKGQAIGSFTVYSDGQPIGEVPLTAQEDIPARQKEKWWLARWLDGLFAHERRE</sequence>
<feature type="binding site" evidence="14">
    <location>
        <position position="240"/>
    </location>
    <ligand>
        <name>substrate</name>
    </ligand>
</feature>
<feature type="active site" evidence="13">
    <location>
        <position position="133"/>
    </location>
</feature>
<organism evidence="18 19">
    <name type="scientific">Youxingia wuxianensis</name>
    <dbReference type="NCBI Taxonomy" id="2763678"/>
    <lineage>
        <taxon>Bacteria</taxon>
        <taxon>Bacillati</taxon>
        <taxon>Bacillota</taxon>
        <taxon>Clostridia</taxon>
        <taxon>Eubacteriales</taxon>
        <taxon>Oscillospiraceae</taxon>
        <taxon>Youxingia</taxon>
    </lineage>
</organism>
<dbReference type="InterPro" id="IPR015956">
    <property type="entry name" value="Peniciliin-bd_prot_C_sf"/>
</dbReference>
<comment type="similarity">
    <text evidence="3 15">Belongs to the peptidase S11 family.</text>
</comment>
<evidence type="ECO:0000256" key="16">
    <source>
        <dbReference type="SAM" id="SignalP"/>
    </source>
</evidence>
<protein>
    <recommendedName>
        <fullName evidence="4">serine-type D-Ala-D-Ala carboxypeptidase</fullName>
        <ecNumber evidence="4">3.4.16.4</ecNumber>
    </recommendedName>
</protein>
<evidence type="ECO:0000313" key="19">
    <source>
        <dbReference type="Proteomes" id="UP000623678"/>
    </source>
</evidence>
<proteinExistence type="inferred from homology"/>
<keyword evidence="9" id="KW-0133">Cell shape</keyword>
<dbReference type="InterPro" id="IPR001967">
    <property type="entry name" value="Peptidase_S11_N"/>
</dbReference>
<dbReference type="InterPro" id="IPR018044">
    <property type="entry name" value="Peptidase_S11"/>
</dbReference>
<dbReference type="GO" id="GO:0006508">
    <property type="term" value="P:proteolysis"/>
    <property type="evidence" value="ECO:0007669"/>
    <property type="project" value="UniProtKB-KW"/>
</dbReference>
<keyword evidence="5 18" id="KW-0121">Carboxypeptidase</keyword>
<dbReference type="InterPro" id="IPR012907">
    <property type="entry name" value="Peptidase_S11_C"/>
</dbReference>
<dbReference type="EMBL" id="JACRTD010000006">
    <property type="protein sequence ID" value="MBC8585733.1"/>
    <property type="molecule type" value="Genomic_DNA"/>
</dbReference>
<dbReference type="Pfam" id="PF00768">
    <property type="entry name" value="Peptidase_S11"/>
    <property type="match status" value="1"/>
</dbReference>
<dbReference type="Gene3D" id="3.40.710.10">
    <property type="entry name" value="DD-peptidase/beta-lactamase superfamily"/>
    <property type="match status" value="1"/>
</dbReference>
<keyword evidence="7 16" id="KW-0732">Signal</keyword>
<dbReference type="InterPro" id="IPR037167">
    <property type="entry name" value="Peptidase_S11_C_sf"/>
</dbReference>
<evidence type="ECO:0000256" key="7">
    <source>
        <dbReference type="ARBA" id="ARBA00022729"/>
    </source>
</evidence>
<dbReference type="Gene3D" id="2.60.410.10">
    <property type="entry name" value="D-Ala-D-Ala carboxypeptidase, C-terminal domain"/>
    <property type="match status" value="1"/>
</dbReference>
<evidence type="ECO:0000313" key="18">
    <source>
        <dbReference type="EMBL" id="MBC8585733.1"/>
    </source>
</evidence>
<feature type="chain" id="PRO_5037622997" description="serine-type D-Ala-D-Ala carboxypeptidase" evidence="16">
    <location>
        <begin position="27"/>
        <end position="398"/>
    </location>
</feature>
<dbReference type="PANTHER" id="PTHR21581">
    <property type="entry name" value="D-ALANYL-D-ALANINE CARBOXYPEPTIDASE"/>
    <property type="match status" value="1"/>
</dbReference>
<evidence type="ECO:0000256" key="6">
    <source>
        <dbReference type="ARBA" id="ARBA00022670"/>
    </source>
</evidence>
<dbReference type="GO" id="GO:0008360">
    <property type="term" value="P:regulation of cell shape"/>
    <property type="evidence" value="ECO:0007669"/>
    <property type="project" value="UniProtKB-KW"/>
</dbReference>
<comment type="caution">
    <text evidence="18">The sequence shown here is derived from an EMBL/GenBank/DDBJ whole genome shotgun (WGS) entry which is preliminary data.</text>
</comment>
<dbReference type="SMART" id="SM00936">
    <property type="entry name" value="PBP5_C"/>
    <property type="match status" value="1"/>
</dbReference>
<dbReference type="PRINTS" id="PR00725">
    <property type="entry name" value="DADACBPTASE1"/>
</dbReference>
<dbReference type="RefSeq" id="WP_262395450.1">
    <property type="nucleotide sequence ID" value="NZ_JACRTD010000006.1"/>
</dbReference>
<reference evidence="18" key="1">
    <citation type="submission" date="2020-08" db="EMBL/GenBank/DDBJ databases">
        <title>Genome public.</title>
        <authorList>
            <person name="Liu C."/>
            <person name="Sun Q."/>
        </authorList>
    </citation>
    <scope>NUCLEOTIDE SEQUENCE</scope>
    <source>
        <strain evidence="18">NSJ-64</strain>
    </source>
</reference>
<evidence type="ECO:0000256" key="3">
    <source>
        <dbReference type="ARBA" id="ARBA00007164"/>
    </source>
</evidence>
<evidence type="ECO:0000256" key="11">
    <source>
        <dbReference type="ARBA" id="ARBA00023316"/>
    </source>
</evidence>
<evidence type="ECO:0000259" key="17">
    <source>
        <dbReference type="SMART" id="SM00936"/>
    </source>
</evidence>
<name>A0A926III8_9FIRM</name>
<evidence type="ECO:0000256" key="13">
    <source>
        <dbReference type="PIRSR" id="PIRSR618044-1"/>
    </source>
</evidence>
<evidence type="ECO:0000256" key="8">
    <source>
        <dbReference type="ARBA" id="ARBA00022801"/>
    </source>
</evidence>
<feature type="active site" description="Proton acceptor" evidence="13">
    <location>
        <position position="81"/>
    </location>
</feature>
<comment type="pathway">
    <text evidence="2">Cell wall biogenesis; peptidoglycan biosynthesis.</text>
</comment>
<comment type="function">
    <text evidence="1">Removes C-terminal D-alanyl residues from sugar-peptide cell wall precursors.</text>
</comment>
<evidence type="ECO:0000256" key="9">
    <source>
        <dbReference type="ARBA" id="ARBA00022960"/>
    </source>
</evidence>
<dbReference type="GO" id="GO:0009002">
    <property type="term" value="F:serine-type D-Ala-D-Ala carboxypeptidase activity"/>
    <property type="evidence" value="ECO:0007669"/>
    <property type="project" value="UniProtKB-EC"/>
</dbReference>
<keyword evidence="6" id="KW-0645">Protease</keyword>
<keyword evidence="11" id="KW-0961">Cell wall biogenesis/degradation</keyword>
<evidence type="ECO:0000256" key="14">
    <source>
        <dbReference type="PIRSR" id="PIRSR618044-2"/>
    </source>
</evidence>
<dbReference type="GO" id="GO:0009252">
    <property type="term" value="P:peptidoglycan biosynthetic process"/>
    <property type="evidence" value="ECO:0007669"/>
    <property type="project" value="UniProtKB-KW"/>
</dbReference>
<evidence type="ECO:0000256" key="15">
    <source>
        <dbReference type="RuleBase" id="RU004016"/>
    </source>
</evidence>
<dbReference type="PANTHER" id="PTHR21581:SF33">
    <property type="entry name" value="D-ALANYL-D-ALANINE CARBOXYPEPTIDASE DACB"/>
    <property type="match status" value="1"/>
</dbReference>
<keyword evidence="10" id="KW-0573">Peptidoglycan synthesis</keyword>
<evidence type="ECO:0000256" key="2">
    <source>
        <dbReference type="ARBA" id="ARBA00004752"/>
    </source>
</evidence>
<feature type="signal peptide" evidence="16">
    <location>
        <begin position="1"/>
        <end position="26"/>
    </location>
</feature>
<keyword evidence="8" id="KW-0378">Hydrolase</keyword>
<evidence type="ECO:0000256" key="1">
    <source>
        <dbReference type="ARBA" id="ARBA00003217"/>
    </source>
</evidence>
<evidence type="ECO:0000256" key="5">
    <source>
        <dbReference type="ARBA" id="ARBA00022645"/>
    </source>
</evidence>
<evidence type="ECO:0000256" key="4">
    <source>
        <dbReference type="ARBA" id="ARBA00012448"/>
    </source>
</evidence>
<dbReference type="Proteomes" id="UP000623678">
    <property type="component" value="Unassembled WGS sequence"/>
</dbReference>
<dbReference type="SUPFAM" id="SSF56601">
    <property type="entry name" value="beta-lactamase/transpeptidase-like"/>
    <property type="match status" value="1"/>
</dbReference>
<accession>A0A926III8</accession>
<gene>
    <name evidence="18" type="ORF">H8705_09065</name>
</gene>
<feature type="domain" description="Peptidase S11 D-Ala-D-Ala carboxypeptidase A C-terminal" evidence="17">
    <location>
        <begin position="284"/>
        <end position="376"/>
    </location>
</feature>
<comment type="catalytic activity">
    <reaction evidence="12">
        <text>Preferential cleavage: (Ac)2-L-Lys-D-Ala-|-D-Ala. Also transpeptidation of peptidyl-alanyl moieties that are N-acyl substituents of D-alanine.</text>
        <dbReference type="EC" id="3.4.16.4"/>
    </reaction>
</comment>
<dbReference type="AlphaFoldDB" id="A0A926III8"/>
<feature type="active site" description="Acyl-ester intermediate" evidence="13">
    <location>
        <position position="78"/>
    </location>
</feature>
<evidence type="ECO:0000256" key="10">
    <source>
        <dbReference type="ARBA" id="ARBA00022984"/>
    </source>
</evidence>
<evidence type="ECO:0000256" key="12">
    <source>
        <dbReference type="ARBA" id="ARBA00034000"/>
    </source>
</evidence>
<dbReference type="Pfam" id="PF07943">
    <property type="entry name" value="PBP5_C"/>
    <property type="match status" value="1"/>
</dbReference>